<sequence length="60" mass="6246">SQGALSYRAVAQHDGGSPLFCESHDPGCMLTGLLCVPCAPQLVDAAVDCETGAVMVTWEH</sequence>
<organism evidence="1 2">
    <name type="scientific">Paramormyrops kingsleyae</name>
    <dbReference type="NCBI Taxonomy" id="1676925"/>
    <lineage>
        <taxon>Eukaryota</taxon>
        <taxon>Metazoa</taxon>
        <taxon>Chordata</taxon>
        <taxon>Craniata</taxon>
        <taxon>Vertebrata</taxon>
        <taxon>Euteleostomi</taxon>
        <taxon>Actinopterygii</taxon>
        <taxon>Neopterygii</taxon>
        <taxon>Teleostei</taxon>
        <taxon>Osteoglossocephala</taxon>
        <taxon>Osteoglossomorpha</taxon>
        <taxon>Osteoglossiformes</taxon>
        <taxon>Mormyridae</taxon>
        <taxon>Paramormyrops</taxon>
    </lineage>
</organism>
<evidence type="ECO:0000313" key="2">
    <source>
        <dbReference type="Proteomes" id="UP000261540"/>
    </source>
</evidence>
<keyword evidence="2" id="KW-1185">Reference proteome</keyword>
<dbReference type="Proteomes" id="UP000261540">
    <property type="component" value="Unplaced"/>
</dbReference>
<name>A0A3B3RN60_9TELE</name>
<reference evidence="1" key="2">
    <citation type="submission" date="2025-09" db="UniProtKB">
        <authorList>
            <consortium name="Ensembl"/>
        </authorList>
    </citation>
    <scope>IDENTIFICATION</scope>
</reference>
<protein>
    <submittedName>
        <fullName evidence="1">Uncharacterized protein</fullName>
    </submittedName>
</protein>
<dbReference type="AlphaFoldDB" id="A0A3B3RN60"/>
<proteinExistence type="predicted"/>
<evidence type="ECO:0000313" key="1">
    <source>
        <dbReference type="Ensembl" id="ENSPKIP00000019723.1"/>
    </source>
</evidence>
<reference evidence="1" key="1">
    <citation type="submission" date="2025-08" db="UniProtKB">
        <authorList>
            <consortium name="Ensembl"/>
        </authorList>
    </citation>
    <scope>IDENTIFICATION</scope>
</reference>
<dbReference type="Ensembl" id="ENSPKIT00000000322.1">
    <property type="protein sequence ID" value="ENSPKIP00000019723.1"/>
    <property type="gene ID" value="ENSPKIG00000004783.1"/>
</dbReference>
<accession>A0A3B3RN60</accession>